<dbReference type="AlphaFoldDB" id="A0AAV7FG96"/>
<dbReference type="Proteomes" id="UP000825729">
    <property type="component" value="Unassembled WGS sequence"/>
</dbReference>
<evidence type="ECO:0000313" key="3">
    <source>
        <dbReference type="EMBL" id="KAG9458658.1"/>
    </source>
</evidence>
<dbReference type="PANTHER" id="PTHR45090">
    <property type="entry name" value="CHAPERONE PROTEIN DNAJ 20 CHLOROPLASTIC"/>
    <property type="match status" value="1"/>
</dbReference>
<proteinExistence type="predicted"/>
<feature type="domain" description="J" evidence="2">
    <location>
        <begin position="17"/>
        <end position="84"/>
    </location>
</feature>
<comment type="caution">
    <text evidence="3">The sequence shown here is derived from an EMBL/GenBank/DDBJ whole genome shotgun (WGS) entry which is preliminary data.</text>
</comment>
<dbReference type="CDD" id="cd06257">
    <property type="entry name" value="DnaJ"/>
    <property type="match status" value="1"/>
</dbReference>
<dbReference type="Pfam" id="PF00226">
    <property type="entry name" value="DnaJ"/>
    <property type="match status" value="1"/>
</dbReference>
<dbReference type="Gene3D" id="1.10.287.110">
    <property type="entry name" value="DnaJ domain"/>
    <property type="match status" value="1"/>
</dbReference>
<name>A0AAV7FG96_ARIFI</name>
<dbReference type="GO" id="GO:0009507">
    <property type="term" value="C:chloroplast"/>
    <property type="evidence" value="ECO:0007669"/>
    <property type="project" value="TreeGrafter"/>
</dbReference>
<accession>A0AAV7FG96</accession>
<dbReference type="InterPro" id="IPR053232">
    <property type="entry name" value="DnaJ_C/III_chloroplastic"/>
</dbReference>
<dbReference type="InterPro" id="IPR036869">
    <property type="entry name" value="J_dom_sf"/>
</dbReference>
<evidence type="ECO:0000256" key="1">
    <source>
        <dbReference type="SAM" id="MobiDB-lite"/>
    </source>
</evidence>
<reference evidence="3 4" key="1">
    <citation type="submission" date="2021-07" db="EMBL/GenBank/DDBJ databases">
        <title>The Aristolochia fimbriata genome: insights into angiosperm evolution, floral development and chemical biosynthesis.</title>
        <authorList>
            <person name="Jiao Y."/>
        </authorList>
    </citation>
    <scope>NUCLEOTIDE SEQUENCE [LARGE SCALE GENOMIC DNA]</scope>
    <source>
        <strain evidence="3">IBCAS-2021</strain>
        <tissue evidence="3">Leaf</tissue>
    </source>
</reference>
<dbReference type="PANTHER" id="PTHR45090:SF6">
    <property type="entry name" value="J DOMAIN-CONTAINING PROTEIN"/>
    <property type="match status" value="1"/>
</dbReference>
<feature type="compositionally biased region" description="Low complexity" evidence="1">
    <location>
        <begin position="125"/>
        <end position="139"/>
    </location>
</feature>
<organism evidence="3 4">
    <name type="scientific">Aristolochia fimbriata</name>
    <name type="common">White veined hardy Dutchman's pipe vine</name>
    <dbReference type="NCBI Taxonomy" id="158543"/>
    <lineage>
        <taxon>Eukaryota</taxon>
        <taxon>Viridiplantae</taxon>
        <taxon>Streptophyta</taxon>
        <taxon>Embryophyta</taxon>
        <taxon>Tracheophyta</taxon>
        <taxon>Spermatophyta</taxon>
        <taxon>Magnoliopsida</taxon>
        <taxon>Magnoliidae</taxon>
        <taxon>Piperales</taxon>
        <taxon>Aristolochiaceae</taxon>
        <taxon>Aristolochia</taxon>
    </lineage>
</organism>
<gene>
    <name evidence="3" type="ORF">H6P81_003166</name>
</gene>
<sequence>MKEVAMAVAVAAAQPITMYDVLSVSESAGREEIKAAYRKLARRCHPDACGAAKNEESTEVFIQVREAYRVLSDPLLRQEYDFRLRNYRGSYSTAVVNRTRGGGKLGDWEAQLEGLRRRSATRVKSTATPRASASSSTSP</sequence>
<evidence type="ECO:0000313" key="4">
    <source>
        <dbReference type="Proteomes" id="UP000825729"/>
    </source>
</evidence>
<protein>
    <recommendedName>
        <fullName evidence="2">J domain-containing protein</fullName>
    </recommendedName>
</protein>
<feature type="region of interest" description="Disordered" evidence="1">
    <location>
        <begin position="117"/>
        <end position="139"/>
    </location>
</feature>
<evidence type="ECO:0000259" key="2">
    <source>
        <dbReference type="PROSITE" id="PS50076"/>
    </source>
</evidence>
<dbReference type="InterPro" id="IPR001623">
    <property type="entry name" value="DnaJ_domain"/>
</dbReference>
<dbReference type="SMART" id="SM00271">
    <property type="entry name" value="DnaJ"/>
    <property type="match status" value="1"/>
</dbReference>
<dbReference type="EMBL" id="JAINDJ010000002">
    <property type="protein sequence ID" value="KAG9458658.1"/>
    <property type="molecule type" value="Genomic_DNA"/>
</dbReference>
<dbReference type="SUPFAM" id="SSF46565">
    <property type="entry name" value="Chaperone J-domain"/>
    <property type="match status" value="1"/>
</dbReference>
<dbReference type="PRINTS" id="PR00625">
    <property type="entry name" value="JDOMAIN"/>
</dbReference>
<keyword evidence="4" id="KW-1185">Reference proteome</keyword>
<dbReference type="PROSITE" id="PS50076">
    <property type="entry name" value="DNAJ_2"/>
    <property type="match status" value="1"/>
</dbReference>